<dbReference type="GO" id="GO:0032012">
    <property type="term" value="P:regulation of ARF protein signal transduction"/>
    <property type="evidence" value="ECO:0007669"/>
    <property type="project" value="InterPro"/>
</dbReference>
<dbReference type="Pfam" id="PF01369">
    <property type="entry name" value="Sec7"/>
    <property type="match status" value="1"/>
</dbReference>
<dbReference type="CDD" id="cd00171">
    <property type="entry name" value="Sec7"/>
    <property type="match status" value="1"/>
</dbReference>
<dbReference type="Gene3D" id="1.10.220.20">
    <property type="match status" value="1"/>
</dbReference>
<dbReference type="PANTHER" id="PTHR10663:SF388">
    <property type="entry name" value="GOLGI-SPECIFIC BREFELDIN A-RESISTANCE GUANINE NUCLEOTIDE EXCHANGE FACTOR 1"/>
    <property type="match status" value="1"/>
</dbReference>
<dbReference type="SMART" id="SM00222">
    <property type="entry name" value="Sec7"/>
    <property type="match status" value="1"/>
</dbReference>
<dbReference type="InterPro" id="IPR000904">
    <property type="entry name" value="Sec7_dom"/>
</dbReference>
<dbReference type="InterPro" id="IPR016024">
    <property type="entry name" value="ARM-type_fold"/>
</dbReference>
<dbReference type="SUPFAM" id="SSF48425">
    <property type="entry name" value="Sec7 domain"/>
    <property type="match status" value="1"/>
</dbReference>
<protein>
    <recommendedName>
        <fullName evidence="2">SEC7 domain-containing protein</fullName>
    </recommendedName>
</protein>
<dbReference type="InterPro" id="IPR023394">
    <property type="entry name" value="Sec7_C_sf"/>
</dbReference>
<feature type="compositionally biased region" description="Polar residues" evidence="1">
    <location>
        <begin position="970"/>
        <end position="979"/>
    </location>
</feature>
<evidence type="ECO:0000256" key="1">
    <source>
        <dbReference type="SAM" id="MobiDB-lite"/>
    </source>
</evidence>
<dbReference type="GO" id="GO:0005085">
    <property type="term" value="F:guanyl-nucleotide exchange factor activity"/>
    <property type="evidence" value="ECO:0007669"/>
    <property type="project" value="InterPro"/>
</dbReference>
<dbReference type="InterPro" id="IPR035999">
    <property type="entry name" value="Sec7_dom_sf"/>
</dbReference>
<sequence>MNGLRGVLGDEISLLQYELRRHPRFALPWSPDAAFGVPIDQSLGREHPIICDLKAARKLCMTQTLTMSNVLEPFLTVVTSEIVNSAITSTALACVERLVTECDLAMKEGDFPEFKFAEGLDDVVDSCKSCTFEAVDSTKDEAAHIRRAKVASRSVLAGLPDNISDATILTAFEICLQLVFSKRASDVLRREAEESMLKIVQGACGMDFNQDEYCDEAAVFSLDVIRKCLKDLRESNQQAADFSFEQTGVEPSFSKPPSVVPQHAFLTLGALLSDPSVTRTARERLVGLRLLNAAVRSLPKDCHPLPRQVLLTDASIAVLRCLGSVPPPPAVVLCSAMSTTGSICRKLGDSAAAFLFILFRTAFPGFTQMKSHAVLRELYLESIGAFITAPGLLPSVFAAIDCEPQLPVVAEGFLNILESSVQSEFPLVVQRSSSSSEFSSVMDVIASTDLQDIVHMELQPLASDQDESNAAAHVVTRAVSVITAKIMLDIVESICIRHKAFSQGRGQKVEESSVATVEEVTAQRRAQRAEKKKLRAVAEVFNAKMGNGTGEKVLKLVMESPIVSSSTSGTTVSAEERDGITVAQFLRMTPDLDKSHIGVVLGEPDEFSTCVLAKYTETFAFANVTFTDAIRIYLESFRLPGEAQKISRIMSSFADRYYKQNEPFGGPLSSADATYVLSYAVVMLNTDRHNDSVKKKMTVDDFVRNNRGINDGKDLDRGFLEGIYSSISEEEIKMSDEAGMDGLTRAHWRSLLLEFGAMEDPHRSFSDHRTIVLPKDADLHDEDVFRIICNGSIHAAFALLDEAEVRQEYLCLLFVLSRWLANYVSLRTFLFVLQDTTEAQSALEGFTLIAKCAASYRIPNAIDLVIIMLASASRIRNTSLKGSVKEFGARIKAQMSAVSLFAVARQSADWIRSGGWKAVVDCVLSLHALDLLPPQLESDLCTYGDDIVDSDGNPPPSSKNIPSWWPARRLQSSNPSNGGETAKPGKAGNGIWSIFGGGGSNTDSVAEAIHPPEHLLLKSPEELKARELARNCILALTVEELIINETRFIRSDSLACLCTAISDSAPIASITKQSSGPGGSEKSYKEKGNGLNLDTATATSVSAFCIDWLCLVTLKNRDRLGLTWPHLHRLLMNSIHGRSESGPLVERALAAVFRICLRFLHREEIRTEALTLVQTVSKVDKSILGKMADWLSIALYQLVKVQAVHLSSRADREAVFLILEKTSSRDERTSSVNLETMDLITRENLNWFTDNEDLFPRLCRSLETVLASGFHIHSSQVDEILLRLRSQAESQTGREATPKQELYQHYWKPWIKLCTNLVIARRGEIQEQTMVVLERTLSLEACEQALRSTDWKDLFSTLLVPFMKSEMDSDNQEEILYFGRIKLRGVMVLSRTFLLQYTRIYDSVNREDFLEMWKAILSAMEYVSSTNVKDANDYIPESVKNMVLVLAASKILIPQNSRLWNETQSSVSTWFPDVGELISSVKASSAR</sequence>
<dbReference type="EMBL" id="HBHW01004032">
    <property type="protein sequence ID" value="CAE0034976.1"/>
    <property type="molecule type" value="Transcribed_RNA"/>
</dbReference>
<dbReference type="SUPFAM" id="SSF48371">
    <property type="entry name" value="ARM repeat"/>
    <property type="match status" value="1"/>
</dbReference>
<dbReference type="Pfam" id="PF23325">
    <property type="entry name" value="TPR_28"/>
    <property type="match status" value="1"/>
</dbReference>
<feature type="domain" description="SEC7" evidence="2">
    <location>
        <begin position="523"/>
        <end position="730"/>
    </location>
</feature>
<dbReference type="PROSITE" id="PS50190">
    <property type="entry name" value="SEC7"/>
    <property type="match status" value="1"/>
</dbReference>
<gene>
    <name evidence="3" type="ORF">RMAR00112_LOCUS2922</name>
</gene>
<dbReference type="FunFam" id="1.10.1000.11:FF:000002">
    <property type="entry name" value="Cytohesin 1"/>
    <property type="match status" value="1"/>
</dbReference>
<evidence type="ECO:0000259" key="2">
    <source>
        <dbReference type="PROSITE" id="PS50190"/>
    </source>
</evidence>
<proteinExistence type="predicted"/>
<accession>A0A7S2ZBN2</accession>
<dbReference type="Gene3D" id="1.10.1000.11">
    <property type="entry name" value="Arf Nucleotide-binding Site Opener,domain 2"/>
    <property type="match status" value="1"/>
</dbReference>
<dbReference type="InterPro" id="IPR056604">
    <property type="entry name" value="GBF1-like_TPR"/>
</dbReference>
<feature type="region of interest" description="Disordered" evidence="1">
    <location>
        <begin position="947"/>
        <end position="985"/>
    </location>
</feature>
<dbReference type="GO" id="GO:0012505">
    <property type="term" value="C:endomembrane system"/>
    <property type="evidence" value="ECO:0007669"/>
    <property type="project" value="UniProtKB-ARBA"/>
</dbReference>
<dbReference type="GO" id="GO:0005737">
    <property type="term" value="C:cytoplasm"/>
    <property type="evidence" value="ECO:0007669"/>
    <property type="project" value="UniProtKB-ARBA"/>
</dbReference>
<dbReference type="PANTHER" id="PTHR10663">
    <property type="entry name" value="GUANYL-NUCLEOTIDE EXCHANGE FACTOR"/>
    <property type="match status" value="1"/>
</dbReference>
<reference evidence="3" key="1">
    <citation type="submission" date="2021-01" db="EMBL/GenBank/DDBJ databases">
        <authorList>
            <person name="Corre E."/>
            <person name="Pelletier E."/>
            <person name="Niang G."/>
            <person name="Scheremetjew M."/>
            <person name="Finn R."/>
            <person name="Kale V."/>
            <person name="Holt S."/>
            <person name="Cochrane G."/>
            <person name="Meng A."/>
            <person name="Brown T."/>
            <person name="Cohen L."/>
        </authorList>
    </citation>
    <scope>NUCLEOTIDE SEQUENCE</scope>
    <source>
        <strain evidence="3">CCMP 769</strain>
    </source>
</reference>
<organism evidence="3">
    <name type="scientific">Rhodosorus marinus</name>
    <dbReference type="NCBI Taxonomy" id="101924"/>
    <lineage>
        <taxon>Eukaryota</taxon>
        <taxon>Rhodophyta</taxon>
        <taxon>Stylonematophyceae</taxon>
        <taxon>Stylonematales</taxon>
        <taxon>Stylonemataceae</taxon>
        <taxon>Rhodosorus</taxon>
    </lineage>
</organism>
<dbReference type="GO" id="GO:0016192">
    <property type="term" value="P:vesicle-mediated transport"/>
    <property type="evidence" value="ECO:0007669"/>
    <property type="project" value="UniProtKB-ARBA"/>
</dbReference>
<name>A0A7S2ZBN2_9RHOD</name>
<evidence type="ECO:0000313" key="3">
    <source>
        <dbReference type="EMBL" id="CAE0034976.1"/>
    </source>
</evidence>